<gene>
    <name evidence="3" type="ORF">RJ641_022054</name>
</gene>
<evidence type="ECO:0000313" key="4">
    <source>
        <dbReference type="Proteomes" id="UP001370490"/>
    </source>
</evidence>
<feature type="region of interest" description="Disordered" evidence="1">
    <location>
        <begin position="191"/>
        <end position="249"/>
    </location>
</feature>
<dbReference type="AlphaFoldDB" id="A0AAN8YWQ2"/>
<dbReference type="GO" id="GO:0005829">
    <property type="term" value="C:cytosol"/>
    <property type="evidence" value="ECO:0007669"/>
    <property type="project" value="TreeGrafter"/>
</dbReference>
<dbReference type="Gene3D" id="3.90.70.10">
    <property type="entry name" value="Cysteine proteinases"/>
    <property type="match status" value="1"/>
</dbReference>
<dbReference type="EMBL" id="JBAMMX010000027">
    <property type="protein sequence ID" value="KAK6912453.1"/>
    <property type="molecule type" value="Genomic_DNA"/>
</dbReference>
<dbReference type="GO" id="GO:0004843">
    <property type="term" value="F:cysteine-type deubiquitinase activity"/>
    <property type="evidence" value="ECO:0007669"/>
    <property type="project" value="InterPro"/>
</dbReference>
<dbReference type="InterPro" id="IPR028889">
    <property type="entry name" value="USP"/>
</dbReference>
<dbReference type="PANTHER" id="PTHR24006:SF677">
    <property type="entry name" value="UBIQUITIN CARBOXYL-TERMINAL HYDROLASE 19"/>
    <property type="match status" value="1"/>
</dbReference>
<evidence type="ECO:0000259" key="2">
    <source>
        <dbReference type="PROSITE" id="PS50235"/>
    </source>
</evidence>
<keyword evidence="4" id="KW-1185">Reference proteome</keyword>
<dbReference type="InterPro" id="IPR050164">
    <property type="entry name" value="Peptidase_C19"/>
</dbReference>
<dbReference type="Proteomes" id="UP001370490">
    <property type="component" value="Unassembled WGS sequence"/>
</dbReference>
<dbReference type="GO" id="GO:0005634">
    <property type="term" value="C:nucleus"/>
    <property type="evidence" value="ECO:0007669"/>
    <property type="project" value="TreeGrafter"/>
</dbReference>
<dbReference type="PROSITE" id="PS50235">
    <property type="entry name" value="USP_3"/>
    <property type="match status" value="1"/>
</dbReference>
<evidence type="ECO:0000256" key="1">
    <source>
        <dbReference type="SAM" id="MobiDB-lite"/>
    </source>
</evidence>
<proteinExistence type="predicted"/>
<dbReference type="Pfam" id="PF00443">
    <property type="entry name" value="UCH"/>
    <property type="match status" value="1"/>
</dbReference>
<dbReference type="PANTHER" id="PTHR24006">
    <property type="entry name" value="UBIQUITIN CARBOXYL-TERMINAL HYDROLASE"/>
    <property type="match status" value="1"/>
</dbReference>
<dbReference type="GO" id="GO:0016579">
    <property type="term" value="P:protein deubiquitination"/>
    <property type="evidence" value="ECO:0007669"/>
    <property type="project" value="InterPro"/>
</dbReference>
<keyword evidence="3" id="KW-0378">Hydrolase</keyword>
<evidence type="ECO:0000313" key="3">
    <source>
        <dbReference type="EMBL" id="KAK6912453.1"/>
    </source>
</evidence>
<organism evidence="3 4">
    <name type="scientific">Dillenia turbinata</name>
    <dbReference type="NCBI Taxonomy" id="194707"/>
    <lineage>
        <taxon>Eukaryota</taxon>
        <taxon>Viridiplantae</taxon>
        <taxon>Streptophyta</taxon>
        <taxon>Embryophyta</taxon>
        <taxon>Tracheophyta</taxon>
        <taxon>Spermatophyta</taxon>
        <taxon>Magnoliopsida</taxon>
        <taxon>eudicotyledons</taxon>
        <taxon>Gunneridae</taxon>
        <taxon>Pentapetalae</taxon>
        <taxon>Dilleniales</taxon>
        <taxon>Dilleniaceae</taxon>
        <taxon>Dillenia</taxon>
    </lineage>
</organism>
<name>A0AAN8YWQ2_9MAGN</name>
<reference evidence="3 4" key="1">
    <citation type="submission" date="2023-12" db="EMBL/GenBank/DDBJ databases">
        <title>A high-quality genome assembly for Dillenia turbinata (Dilleniales).</title>
        <authorList>
            <person name="Chanderbali A."/>
        </authorList>
    </citation>
    <scope>NUCLEOTIDE SEQUENCE [LARGE SCALE GENOMIC DNA]</scope>
    <source>
        <strain evidence="3">LSX21</strain>
        <tissue evidence="3">Leaf</tissue>
    </source>
</reference>
<sequence>MQVVCSNCNQVSNQYENMMDLTVEIQGDASTLEECLEQFTVKEWLHGENMCNDYVKAWKRLTVRLAPNILTIALKRFRGGRFGKLNKKISFPETLDLNPYMSQSGDGRDIYKLYAVVVHLDLLNAAYFGHYVCYIKDFRGHWYKIDDEKVFHVELDEVLSQGAYMLLYRRGSARTSCLRPSKEDEQKVAEAVKEAQPASTPVEIFSNSGSMDSESDPSPKDSGPEKSSSLVIDPEHKREGPEDMDVDDPVSTLSISKEVNGNGYHDLQESTPAEHANGFVSHHVSSSKLCFNKSSNVQVDSLSADFIIEDGSGSTSSCATGAVPMVSSTENTMSLQNGVSGDDVVSPAMDDLDKLENGKVSPMPSCSRNSVGNIAKGEASSRTKLKPLFSPGFLEKRPRNKSVKREVKSLVQTYEYVSTCAATANDRGLGKLPGHEVKDEGISLMDSNDVVPSLHVLGEPDSCPNKDEKIDIHELDSTCNGEHSSETPAERLVDAGDEKFCDPNGICYNGSSSSYSQGQ</sequence>
<feature type="domain" description="USP" evidence="2">
    <location>
        <begin position="1"/>
        <end position="171"/>
    </location>
</feature>
<comment type="caution">
    <text evidence="3">The sequence shown here is derived from an EMBL/GenBank/DDBJ whole genome shotgun (WGS) entry which is preliminary data.</text>
</comment>
<dbReference type="SUPFAM" id="SSF54001">
    <property type="entry name" value="Cysteine proteinases"/>
    <property type="match status" value="1"/>
</dbReference>
<protein>
    <submittedName>
        <fullName evidence="3">Peptidase C19, ubiquitin carboxyl-terminal hydrolase</fullName>
    </submittedName>
</protein>
<dbReference type="InterPro" id="IPR001394">
    <property type="entry name" value="Peptidase_C19_UCH"/>
</dbReference>
<dbReference type="InterPro" id="IPR038765">
    <property type="entry name" value="Papain-like_cys_pep_sf"/>
</dbReference>
<feature type="region of interest" description="Disordered" evidence="1">
    <location>
        <begin position="354"/>
        <end position="379"/>
    </location>
</feature>
<accession>A0AAN8YWQ2</accession>